<dbReference type="OrthoDB" id="1022638at2759"/>
<protein>
    <recommendedName>
        <fullName evidence="3">BTB domain-containing protein</fullName>
    </recommendedName>
</protein>
<gene>
    <name evidence="1" type="ORF">EV356DRAFT_496507</name>
</gene>
<dbReference type="AlphaFoldDB" id="A0A6A6GUY6"/>
<dbReference type="Proteomes" id="UP000800092">
    <property type="component" value="Unassembled WGS sequence"/>
</dbReference>
<accession>A0A6A6GUY6</accession>
<proteinExistence type="predicted"/>
<dbReference type="Gene3D" id="3.30.710.10">
    <property type="entry name" value="Potassium Channel Kv1.1, Chain A"/>
    <property type="match status" value="1"/>
</dbReference>
<evidence type="ECO:0000313" key="1">
    <source>
        <dbReference type="EMBL" id="KAF2229113.1"/>
    </source>
</evidence>
<name>A0A6A6GUY6_VIRVR</name>
<reference evidence="1" key="1">
    <citation type="journal article" date="2020" name="Stud. Mycol.">
        <title>101 Dothideomycetes genomes: a test case for predicting lifestyles and emergence of pathogens.</title>
        <authorList>
            <person name="Haridas S."/>
            <person name="Albert R."/>
            <person name="Binder M."/>
            <person name="Bloem J."/>
            <person name="Labutti K."/>
            <person name="Salamov A."/>
            <person name="Andreopoulos B."/>
            <person name="Baker S."/>
            <person name="Barry K."/>
            <person name="Bills G."/>
            <person name="Bluhm B."/>
            <person name="Cannon C."/>
            <person name="Castanera R."/>
            <person name="Culley D."/>
            <person name="Daum C."/>
            <person name="Ezra D."/>
            <person name="Gonzalez J."/>
            <person name="Henrissat B."/>
            <person name="Kuo A."/>
            <person name="Liang C."/>
            <person name="Lipzen A."/>
            <person name="Lutzoni F."/>
            <person name="Magnuson J."/>
            <person name="Mondo S."/>
            <person name="Nolan M."/>
            <person name="Ohm R."/>
            <person name="Pangilinan J."/>
            <person name="Park H.-J."/>
            <person name="Ramirez L."/>
            <person name="Alfaro M."/>
            <person name="Sun H."/>
            <person name="Tritt A."/>
            <person name="Yoshinaga Y."/>
            <person name="Zwiers L.-H."/>
            <person name="Turgeon B."/>
            <person name="Goodwin S."/>
            <person name="Spatafora J."/>
            <person name="Crous P."/>
            <person name="Grigoriev I."/>
        </authorList>
    </citation>
    <scope>NUCLEOTIDE SEQUENCE</scope>
    <source>
        <strain evidence="1">Tuck. ex Michener</strain>
    </source>
</reference>
<sequence>MSDSPFPAPGQALMTPKWITKLFSPEPRKFIIGPDKIPLHIPEELLVHSSSFFARQLRGPFKEGQSREPIVLPDEEIIEVQIFYYWLLYGNMHMFERLMDEFERVARLWIFGDKIGAPAFQNDMMDILGGSFTRWFTGFGSRGSSLMPTLLRLLKIAPPSSKLLQMLCEALAFDVVLQKVPLEVVKKNFKAWNLDEEVFDAYMKPLHMHAYHSNRSAALVFTSMEFKV</sequence>
<keyword evidence="2" id="KW-1185">Reference proteome</keyword>
<evidence type="ECO:0008006" key="3">
    <source>
        <dbReference type="Google" id="ProtNLM"/>
    </source>
</evidence>
<evidence type="ECO:0000313" key="2">
    <source>
        <dbReference type="Proteomes" id="UP000800092"/>
    </source>
</evidence>
<dbReference type="EMBL" id="ML991875">
    <property type="protein sequence ID" value="KAF2229113.1"/>
    <property type="molecule type" value="Genomic_DNA"/>
</dbReference>
<organism evidence="1 2">
    <name type="scientific">Viridothelium virens</name>
    <name type="common">Speckled blister lichen</name>
    <name type="synonym">Trypethelium virens</name>
    <dbReference type="NCBI Taxonomy" id="1048519"/>
    <lineage>
        <taxon>Eukaryota</taxon>
        <taxon>Fungi</taxon>
        <taxon>Dikarya</taxon>
        <taxon>Ascomycota</taxon>
        <taxon>Pezizomycotina</taxon>
        <taxon>Dothideomycetes</taxon>
        <taxon>Dothideomycetes incertae sedis</taxon>
        <taxon>Trypetheliales</taxon>
        <taxon>Trypetheliaceae</taxon>
        <taxon>Viridothelium</taxon>
    </lineage>
</organism>
<dbReference type="InterPro" id="IPR011333">
    <property type="entry name" value="SKP1/BTB/POZ_sf"/>
</dbReference>